<dbReference type="SUPFAM" id="SSF46689">
    <property type="entry name" value="Homeodomain-like"/>
    <property type="match status" value="1"/>
</dbReference>
<dbReference type="Pfam" id="PF02311">
    <property type="entry name" value="AraC_binding"/>
    <property type="match status" value="1"/>
</dbReference>
<dbReference type="PRINTS" id="PR00032">
    <property type="entry name" value="HTHARAC"/>
</dbReference>
<evidence type="ECO:0000313" key="7">
    <source>
        <dbReference type="EMBL" id="QYA08780.1"/>
    </source>
</evidence>
<dbReference type="Proteomes" id="UP000826513">
    <property type="component" value="Chromosome 2"/>
</dbReference>
<evidence type="ECO:0000256" key="3">
    <source>
        <dbReference type="ARBA" id="ARBA00023159"/>
    </source>
</evidence>
<keyword evidence="4" id="KW-0804">Transcription</keyword>
<protein>
    <submittedName>
        <fullName evidence="6">AraC family transcriptional regulator</fullName>
    </submittedName>
    <submittedName>
        <fullName evidence="7">Helix-turn-helix transcriptional regulator</fullName>
    </submittedName>
</protein>
<dbReference type="PANTHER" id="PTHR11019">
    <property type="entry name" value="HTH-TYPE TRANSCRIPTIONAL REGULATOR NIMR"/>
    <property type="match status" value="1"/>
</dbReference>
<proteinExistence type="predicted"/>
<sequence length="254" mass="27663">MHPSFTIHRINKSSGSALPLHSHDEAQLTYAASGMIQLHTGEGVWLVPPQLAAWIPAGVPHRLDIMTDAELWMVNWRPTAIATWAPPNFPDRAFASRLTPLLRSLLAAAIEDDPATVKAELMVRLILLELSAVSDAPTYLPMPQSPVAKRVAEIALGDHRNSMDLTELASRAATSGRTISRLFPAETGMTLKAWRQRARIVRTMEQLARGKSVAEVASDAGFSSTAAFSFAFRQVTGTTPSAFLCGPEHYEQLA</sequence>
<dbReference type="InterPro" id="IPR011051">
    <property type="entry name" value="RmlC_Cupin_sf"/>
</dbReference>
<reference evidence="6 8" key="1">
    <citation type="submission" date="2019-04" db="EMBL/GenBank/DDBJ databases">
        <title>Complete genome sequence of Agrobacterium larrymoorei CFBP5473.</title>
        <authorList>
            <person name="Haryono M."/>
            <person name="Chou L."/>
            <person name="Lin Y.-C."/>
            <person name="Lai E.-M."/>
            <person name="Kuo C.-H."/>
        </authorList>
    </citation>
    <scope>NUCLEOTIDE SEQUENCE [LARGE SCALE GENOMIC DNA]</scope>
    <source>
        <strain evidence="6 8">CFBP5473</strain>
    </source>
</reference>
<keyword evidence="2" id="KW-0238">DNA-binding</keyword>
<dbReference type="Proteomes" id="UP000298545">
    <property type="component" value="Chromosome linear"/>
</dbReference>
<dbReference type="SMART" id="SM00342">
    <property type="entry name" value="HTH_ARAC"/>
    <property type="match status" value="1"/>
</dbReference>
<dbReference type="InterPro" id="IPR014710">
    <property type="entry name" value="RmlC-like_jellyroll"/>
</dbReference>
<dbReference type="InterPro" id="IPR003313">
    <property type="entry name" value="AraC-bd"/>
</dbReference>
<dbReference type="PROSITE" id="PS00041">
    <property type="entry name" value="HTH_ARAC_FAMILY_1"/>
    <property type="match status" value="1"/>
</dbReference>
<organism evidence="6 8">
    <name type="scientific">Agrobacterium larrymoorei</name>
    <dbReference type="NCBI Taxonomy" id="160699"/>
    <lineage>
        <taxon>Bacteria</taxon>
        <taxon>Pseudomonadati</taxon>
        <taxon>Pseudomonadota</taxon>
        <taxon>Alphaproteobacteria</taxon>
        <taxon>Hyphomicrobiales</taxon>
        <taxon>Rhizobiaceae</taxon>
        <taxon>Rhizobium/Agrobacterium group</taxon>
        <taxon>Agrobacterium</taxon>
    </lineage>
</organism>
<dbReference type="GO" id="GO:0003700">
    <property type="term" value="F:DNA-binding transcription factor activity"/>
    <property type="evidence" value="ECO:0007669"/>
    <property type="project" value="InterPro"/>
</dbReference>
<dbReference type="SUPFAM" id="SSF51182">
    <property type="entry name" value="RmlC-like cupins"/>
    <property type="match status" value="1"/>
</dbReference>
<feature type="domain" description="HTH araC/xylS-type" evidence="5">
    <location>
        <begin position="149"/>
        <end position="246"/>
    </location>
</feature>
<dbReference type="Gene3D" id="2.60.120.10">
    <property type="entry name" value="Jelly Rolls"/>
    <property type="match status" value="1"/>
</dbReference>
<name>A0A4D7DPW3_9HYPH</name>
<dbReference type="EMBL" id="CP039692">
    <property type="protein sequence ID" value="QCI99245.1"/>
    <property type="molecule type" value="Genomic_DNA"/>
</dbReference>
<accession>A0A4D7DPW3</accession>
<evidence type="ECO:0000313" key="8">
    <source>
        <dbReference type="Proteomes" id="UP000298545"/>
    </source>
</evidence>
<gene>
    <name evidence="6" type="ORF">CFBP5473_14505</name>
    <name evidence="7" type="ORF">J5285_15255</name>
</gene>
<keyword evidence="1" id="KW-0805">Transcription regulation</keyword>
<dbReference type="KEGG" id="alf:CFBP5473_14505"/>
<evidence type="ECO:0000313" key="6">
    <source>
        <dbReference type="EMBL" id="QCI99245.1"/>
    </source>
</evidence>
<dbReference type="Gene3D" id="1.10.10.60">
    <property type="entry name" value="Homeodomain-like"/>
    <property type="match status" value="2"/>
</dbReference>
<dbReference type="InterPro" id="IPR020449">
    <property type="entry name" value="Tscrpt_reg_AraC-type_HTH"/>
</dbReference>
<dbReference type="STRING" id="1367849.GCA_000518585_04699"/>
<reference evidence="7 9" key="2">
    <citation type="submission" date="2021-03" db="EMBL/GenBank/DDBJ databases">
        <title>Rapid diversification of plasmids in a genus of pathogenic and nitrogen fixing bacteria.</title>
        <authorList>
            <person name="Weisberg A.J."/>
            <person name="Miller M."/>
            <person name="Ream W."/>
            <person name="Grunwald N.J."/>
            <person name="Chang J.H."/>
        </authorList>
    </citation>
    <scope>NUCLEOTIDE SEQUENCE [LARGE SCALE GENOMIC DNA]</scope>
    <source>
        <strain evidence="7 9">AF3.44</strain>
    </source>
</reference>
<evidence type="ECO:0000256" key="2">
    <source>
        <dbReference type="ARBA" id="ARBA00023125"/>
    </source>
</evidence>
<keyword evidence="9" id="KW-1185">Reference proteome</keyword>
<dbReference type="InterPro" id="IPR009057">
    <property type="entry name" value="Homeodomain-like_sf"/>
</dbReference>
<dbReference type="InterPro" id="IPR018062">
    <property type="entry name" value="HTH_AraC-typ_CS"/>
</dbReference>
<dbReference type="PANTHER" id="PTHR11019:SF199">
    <property type="entry name" value="HTH-TYPE TRANSCRIPTIONAL REGULATOR NIMR"/>
    <property type="match status" value="1"/>
</dbReference>
<dbReference type="PROSITE" id="PS01124">
    <property type="entry name" value="HTH_ARAC_FAMILY_2"/>
    <property type="match status" value="1"/>
</dbReference>
<evidence type="ECO:0000313" key="9">
    <source>
        <dbReference type="Proteomes" id="UP000826513"/>
    </source>
</evidence>
<evidence type="ECO:0000256" key="1">
    <source>
        <dbReference type="ARBA" id="ARBA00023015"/>
    </source>
</evidence>
<evidence type="ECO:0000259" key="5">
    <source>
        <dbReference type="PROSITE" id="PS01124"/>
    </source>
</evidence>
<evidence type="ECO:0000256" key="4">
    <source>
        <dbReference type="ARBA" id="ARBA00023163"/>
    </source>
</evidence>
<dbReference type="Pfam" id="PF12833">
    <property type="entry name" value="HTH_18"/>
    <property type="match status" value="1"/>
</dbReference>
<dbReference type="AlphaFoldDB" id="A0A4D7DPW3"/>
<dbReference type="EMBL" id="CP072168">
    <property type="protein sequence ID" value="QYA08780.1"/>
    <property type="molecule type" value="Genomic_DNA"/>
</dbReference>
<keyword evidence="3" id="KW-0010">Activator</keyword>
<dbReference type="InterPro" id="IPR018060">
    <property type="entry name" value="HTH_AraC"/>
</dbReference>
<dbReference type="RefSeq" id="WP_136954382.1">
    <property type="nucleotide sequence ID" value="NZ_CP039692.1"/>
</dbReference>
<dbReference type="GO" id="GO:0043565">
    <property type="term" value="F:sequence-specific DNA binding"/>
    <property type="evidence" value="ECO:0007669"/>
    <property type="project" value="InterPro"/>
</dbReference>
<dbReference type="OrthoDB" id="9804543at2"/>
<dbReference type="CDD" id="cd06124">
    <property type="entry name" value="cupin_NimR-like_N"/>
    <property type="match status" value="1"/>
</dbReference>